<dbReference type="Proteomes" id="UP001157938">
    <property type="component" value="Unassembled WGS sequence"/>
</dbReference>
<name>A0ABN8C6K8_9STRA</name>
<accession>A0ABN8C6K8</accession>
<evidence type="ECO:0000313" key="3">
    <source>
        <dbReference type="Proteomes" id="UP001157938"/>
    </source>
</evidence>
<feature type="region of interest" description="Disordered" evidence="1">
    <location>
        <begin position="185"/>
        <end position="218"/>
    </location>
</feature>
<evidence type="ECO:0000313" key="2">
    <source>
        <dbReference type="EMBL" id="CAH0488113.1"/>
    </source>
</evidence>
<organism evidence="2 3">
    <name type="scientific">Peronospora farinosa</name>
    <dbReference type="NCBI Taxonomy" id="134698"/>
    <lineage>
        <taxon>Eukaryota</taxon>
        <taxon>Sar</taxon>
        <taxon>Stramenopiles</taxon>
        <taxon>Oomycota</taxon>
        <taxon>Peronosporomycetes</taxon>
        <taxon>Peronosporales</taxon>
        <taxon>Peronosporaceae</taxon>
        <taxon>Peronospora</taxon>
    </lineage>
</organism>
<evidence type="ECO:0008006" key="4">
    <source>
        <dbReference type="Google" id="ProtNLM"/>
    </source>
</evidence>
<gene>
    <name evidence="2" type="ORF">PFR001_LOCUS3618</name>
</gene>
<evidence type="ECO:0000256" key="1">
    <source>
        <dbReference type="SAM" id="MobiDB-lite"/>
    </source>
</evidence>
<reference evidence="2 3" key="1">
    <citation type="submission" date="2021-11" db="EMBL/GenBank/DDBJ databases">
        <authorList>
            <person name="Islam A."/>
            <person name="Islam S."/>
            <person name="Flora M.S."/>
            <person name="Rahman M."/>
            <person name="Ziaur R.M."/>
            <person name="Epstein J.H."/>
            <person name="Hassan M."/>
            <person name="Klassen M."/>
            <person name="Woodard K."/>
            <person name="Webb A."/>
            <person name="Webby R.J."/>
            <person name="El Zowalaty M.E."/>
        </authorList>
    </citation>
    <scope>NUCLEOTIDE SEQUENCE [LARGE SCALE GENOMIC DNA]</scope>
    <source>
        <strain evidence="2">Pf1</strain>
    </source>
</reference>
<sequence>MLLTGKKDVTQILLEVKKWNQESGLGFPIPLLFDKLSKHFTERELAIQLVLVQDKKSVKESVKETANMLADYQMMKWIHKYKYSGEDVFKLLWLEIASIDSPLFDTLISYMVMHDGKVSSYDYRYQLPTEMLRKYYDDDHLFKFFNVFGVEHASKFRTSLNKLRNKENLVWVFEVKGNVLVLGPPRRKDGEVPVLGKRQRNDGEASVPTKGQRIDDDQ</sequence>
<protein>
    <recommendedName>
        <fullName evidence="4">LAGLIDADG endonuclease</fullName>
    </recommendedName>
</protein>
<dbReference type="EMBL" id="CAKLBC010000767">
    <property type="protein sequence ID" value="CAH0488113.1"/>
    <property type="molecule type" value="Genomic_DNA"/>
</dbReference>
<proteinExistence type="predicted"/>
<comment type="caution">
    <text evidence="2">The sequence shown here is derived from an EMBL/GenBank/DDBJ whole genome shotgun (WGS) entry which is preliminary data.</text>
</comment>
<keyword evidence="3" id="KW-1185">Reference proteome</keyword>